<organism evidence="2 3">
    <name type="scientific">Dyadobacter pollutisoli</name>
    <dbReference type="NCBI Taxonomy" id="2910158"/>
    <lineage>
        <taxon>Bacteria</taxon>
        <taxon>Pseudomonadati</taxon>
        <taxon>Bacteroidota</taxon>
        <taxon>Cytophagia</taxon>
        <taxon>Cytophagales</taxon>
        <taxon>Spirosomataceae</taxon>
        <taxon>Dyadobacter</taxon>
    </lineage>
</organism>
<dbReference type="InterPro" id="IPR024618">
    <property type="entry name" value="DUF3857"/>
</dbReference>
<sequence>MAYSLLRQRKLCFANLKVFILPLLFISFTVLGQDDFKPTFGVIDKASLEMTEFPGDSTADAVFLYDYGEATFALDAYKGFVIKMKTWVRIKILKESALNRASVSLPYYEGSKLSEKEKLDDIDGYVYNLDKNEIVATAMDKKSIQIEKAADFYLIKKFNLPNVKKGSILEYTYTRSTPLAVQNAPEMWAFQGTAPIKWSEYRVSIPNFLQYHITLGGYLPFHINRSQSVDMSFGEKLYDGTGTAYRLVVKDSPAFINEPYITTDTDYISKVSFEPSGYKVAGIITEQFTETWDQVDRGLRNSPWFAPETNKMPFGKEVPESFWGNKISKVEKMNIGYNHIKRAMKWDKTSGLYPIPELKKAYENRKGNAAAVNMLLLGLLRKAGLECDPVLLSTRSHGRIFKEFPSLESFNYIICRVKIDSIEYLLDATQQYMRLGSVPEHALNGLGRLIPKEYQGEFLEIIPKDSRNKLEIIEAEIIPDEGSLKGWYSASLGGYQALDWREQYADESEKTQLDDDFKREFPDWKIEQLNVSNKSEKLELPVSLKCEFETDVETAAAGLFYFNPMLAGKMEDNPLKSVNRIYPLDFTTNIATSFLGKYTLPDGYVIEEMPKSEVISLPGGAAKFLYQVKQDGNIIQVSSKVTINKIKFLPTEYAGLREFFDRVVKKHSQPLVIKKKGN</sequence>
<dbReference type="RefSeq" id="WP_244821503.1">
    <property type="nucleotide sequence ID" value="NZ_CP112998.1"/>
</dbReference>
<feature type="domain" description="DUF3857" evidence="1">
    <location>
        <begin position="89"/>
        <end position="213"/>
    </location>
</feature>
<dbReference type="Gene3D" id="2.60.40.3140">
    <property type="match status" value="1"/>
</dbReference>
<evidence type="ECO:0000313" key="3">
    <source>
        <dbReference type="Proteomes" id="UP001164653"/>
    </source>
</evidence>
<dbReference type="Gene3D" id="2.60.120.1130">
    <property type="match status" value="1"/>
</dbReference>
<dbReference type="EMBL" id="CP112998">
    <property type="protein sequence ID" value="WAC11572.1"/>
    <property type="molecule type" value="Genomic_DNA"/>
</dbReference>
<name>A0A9E8NAM9_9BACT</name>
<accession>A0A9E8NAM9</accession>
<dbReference type="AlphaFoldDB" id="A0A9E8NAM9"/>
<proteinExistence type="predicted"/>
<dbReference type="Gene3D" id="3.10.620.30">
    <property type="match status" value="1"/>
</dbReference>
<evidence type="ECO:0000259" key="1">
    <source>
        <dbReference type="Pfam" id="PF12969"/>
    </source>
</evidence>
<gene>
    <name evidence="2" type="ORF">ON006_28055</name>
</gene>
<keyword evidence="3" id="KW-1185">Reference proteome</keyword>
<reference evidence="2" key="1">
    <citation type="submission" date="2022-11" db="EMBL/GenBank/DDBJ databases">
        <title>Dyadobacter pollutisoli sp. nov., isolated from plastic dumped soil.</title>
        <authorList>
            <person name="Kim J.M."/>
            <person name="Kim K.R."/>
            <person name="Lee J.K."/>
            <person name="Hao L."/>
            <person name="Jeon C.O."/>
        </authorList>
    </citation>
    <scope>NUCLEOTIDE SEQUENCE</scope>
    <source>
        <strain evidence="2">U1</strain>
    </source>
</reference>
<dbReference type="Proteomes" id="UP001164653">
    <property type="component" value="Chromosome"/>
</dbReference>
<evidence type="ECO:0000313" key="2">
    <source>
        <dbReference type="EMBL" id="WAC11572.1"/>
    </source>
</evidence>
<dbReference type="KEGG" id="dpf:ON006_28055"/>
<dbReference type="Pfam" id="PF12969">
    <property type="entry name" value="DUF3857"/>
    <property type="match status" value="1"/>
</dbReference>
<protein>
    <submittedName>
        <fullName evidence="2">DUF3857 domain-containing protein</fullName>
    </submittedName>
</protein>